<dbReference type="GO" id="GO:0005524">
    <property type="term" value="F:ATP binding"/>
    <property type="evidence" value="ECO:0007669"/>
    <property type="project" value="UniProtKB-KW"/>
</dbReference>
<accession>Q3AB30</accession>
<dbReference type="GO" id="GO:0009898">
    <property type="term" value="C:cytoplasmic side of plasma membrane"/>
    <property type="evidence" value="ECO:0007669"/>
    <property type="project" value="TreeGrafter"/>
</dbReference>
<sequence>MQVSEKGLKIAVSGKGGVGKTTLSALLSHIFAREGKRVLAVDADPDANLGTALGFPTEVLEKLTAISEDKELIKERTGAEPGTSGQYFILNPRVDDIPEKYVVEHAGIRLMQMGKVVRGGSGCACPESVLLKHLLRHLVLKADETVIVDMEAGLEHLGRGTAEGVDAFIVVVEPGKRSFQTARAVVTLARDLGVTKIFAVANKVRPGDEEIIRKELNFLPILGFIPYDPTLILADLSGVSVFEQAPEIVAIGHSIKERLLEEVKRQNC</sequence>
<dbReference type="Proteomes" id="UP000002706">
    <property type="component" value="Chromosome"/>
</dbReference>
<dbReference type="PANTHER" id="PTHR43384">
    <property type="entry name" value="SEPTUM SITE-DETERMINING PROTEIN MIND HOMOLOG, CHLOROPLASTIC-RELATED"/>
    <property type="match status" value="1"/>
</dbReference>
<dbReference type="CDD" id="cd02034">
    <property type="entry name" value="CooC1"/>
    <property type="match status" value="1"/>
</dbReference>
<dbReference type="STRING" id="246194.CHY_1834"/>
<dbReference type="EMBL" id="CP000141">
    <property type="protein sequence ID" value="ABB14310.1"/>
    <property type="molecule type" value="Genomic_DNA"/>
</dbReference>
<keyword evidence="2" id="KW-0067">ATP-binding</keyword>
<dbReference type="InterPro" id="IPR050625">
    <property type="entry name" value="ParA/MinD_ATPase"/>
</dbReference>
<dbReference type="KEGG" id="chy:CHY_1834"/>
<dbReference type="GO" id="GO:0016887">
    <property type="term" value="F:ATP hydrolysis activity"/>
    <property type="evidence" value="ECO:0007669"/>
    <property type="project" value="TreeGrafter"/>
</dbReference>
<dbReference type="InterPro" id="IPR014433">
    <property type="entry name" value="CooC"/>
</dbReference>
<dbReference type="SMART" id="SM00382">
    <property type="entry name" value="AAA"/>
    <property type="match status" value="1"/>
</dbReference>
<dbReference type="PANTHER" id="PTHR43384:SF6">
    <property type="entry name" value="SEPTUM SITE-DETERMINING PROTEIN MIND HOMOLOG, CHLOROPLASTIC"/>
    <property type="match status" value="1"/>
</dbReference>
<dbReference type="eggNOG" id="COG3640">
    <property type="taxonomic scope" value="Bacteria"/>
</dbReference>
<dbReference type="InterPro" id="IPR002586">
    <property type="entry name" value="CobQ/CobB/MinD/ParA_Nub-bd_dom"/>
</dbReference>
<dbReference type="FunFam" id="3.40.50.300:FF:001573">
    <property type="entry name" value="Carbon monoxide dehydrogenase accessory protein CooC"/>
    <property type="match status" value="1"/>
</dbReference>
<dbReference type="Gene3D" id="3.40.50.300">
    <property type="entry name" value="P-loop containing nucleotide triphosphate hydrolases"/>
    <property type="match status" value="1"/>
</dbReference>
<proteinExistence type="predicted"/>
<evidence type="ECO:0000256" key="1">
    <source>
        <dbReference type="ARBA" id="ARBA00022741"/>
    </source>
</evidence>
<dbReference type="Pfam" id="PF01656">
    <property type="entry name" value="CbiA"/>
    <property type="match status" value="1"/>
</dbReference>
<evidence type="ECO:0000256" key="2">
    <source>
        <dbReference type="ARBA" id="ARBA00022840"/>
    </source>
</evidence>
<dbReference type="GO" id="GO:0051782">
    <property type="term" value="P:negative regulation of cell division"/>
    <property type="evidence" value="ECO:0007669"/>
    <property type="project" value="TreeGrafter"/>
</dbReference>
<keyword evidence="5" id="KW-1185">Reference proteome</keyword>
<dbReference type="InterPro" id="IPR027417">
    <property type="entry name" value="P-loop_NTPase"/>
</dbReference>
<evidence type="ECO:0000313" key="4">
    <source>
        <dbReference type="EMBL" id="ABB14310.1"/>
    </source>
</evidence>
<dbReference type="AlphaFoldDB" id="Q3AB30"/>
<name>Q3AB30_CARHZ</name>
<keyword evidence="1" id="KW-0547">Nucleotide-binding</keyword>
<reference evidence="4 5" key="1">
    <citation type="journal article" date="2005" name="PLoS Genet.">
        <title>Life in hot carbon monoxide: the complete genome sequence of Carboxydothermus hydrogenoformans Z-2901.</title>
        <authorList>
            <person name="Wu M."/>
            <person name="Ren Q."/>
            <person name="Durkin A.S."/>
            <person name="Daugherty S.C."/>
            <person name="Brinkac L.M."/>
            <person name="Dodson R.J."/>
            <person name="Madupu R."/>
            <person name="Sullivan S.A."/>
            <person name="Kolonay J.F."/>
            <person name="Haft D.H."/>
            <person name="Nelson W.C."/>
            <person name="Tallon L.J."/>
            <person name="Jones K.M."/>
            <person name="Ulrich L.E."/>
            <person name="Gonzalez J.M."/>
            <person name="Zhulin I.B."/>
            <person name="Robb F.T."/>
            <person name="Eisen J.A."/>
        </authorList>
    </citation>
    <scope>NUCLEOTIDE SEQUENCE [LARGE SCALE GENOMIC DNA]</scope>
    <source>
        <strain evidence="5">ATCC BAA-161 / DSM 6008 / Z-2901</strain>
    </source>
</reference>
<protein>
    <submittedName>
        <fullName evidence="4">CO dehydrogenase/acetyl-CoA synthase complex, accessory protein CooC</fullName>
    </submittedName>
</protein>
<dbReference type="OrthoDB" id="7346657at2"/>
<dbReference type="InterPro" id="IPR003593">
    <property type="entry name" value="AAA+_ATPase"/>
</dbReference>
<dbReference type="SMR" id="Q3AB30"/>
<feature type="domain" description="AAA+ ATPase" evidence="3">
    <location>
        <begin position="6"/>
        <end position="222"/>
    </location>
</feature>
<dbReference type="GO" id="GO:0005829">
    <property type="term" value="C:cytosol"/>
    <property type="evidence" value="ECO:0007669"/>
    <property type="project" value="TreeGrafter"/>
</dbReference>
<dbReference type="RefSeq" id="WP_011344728.1">
    <property type="nucleotide sequence ID" value="NC_007503.1"/>
</dbReference>
<dbReference type="InParanoid" id="Q3AB30"/>
<gene>
    <name evidence="4" type="primary">cooC3</name>
    <name evidence="4" type="ordered locus">CHY_1834</name>
</gene>
<evidence type="ECO:0000259" key="3">
    <source>
        <dbReference type="SMART" id="SM00382"/>
    </source>
</evidence>
<dbReference type="HOGENOM" id="CLU_082962_0_0_9"/>
<organism evidence="4 5">
    <name type="scientific">Carboxydothermus hydrogenoformans (strain ATCC BAA-161 / DSM 6008 / Z-2901)</name>
    <dbReference type="NCBI Taxonomy" id="246194"/>
    <lineage>
        <taxon>Bacteria</taxon>
        <taxon>Bacillati</taxon>
        <taxon>Bacillota</taxon>
        <taxon>Clostridia</taxon>
        <taxon>Thermoanaerobacterales</taxon>
        <taxon>Thermoanaerobacteraceae</taxon>
        <taxon>Carboxydothermus</taxon>
    </lineage>
</organism>
<dbReference type="SUPFAM" id="SSF52540">
    <property type="entry name" value="P-loop containing nucleoside triphosphate hydrolases"/>
    <property type="match status" value="1"/>
</dbReference>
<evidence type="ECO:0000313" key="5">
    <source>
        <dbReference type="Proteomes" id="UP000002706"/>
    </source>
</evidence>
<dbReference type="PIRSF" id="PIRSF005647">
    <property type="entry name" value="CooC"/>
    <property type="match status" value="1"/>
</dbReference>